<dbReference type="STRING" id="1314790.A0A1Y1X7G7"/>
<feature type="domain" description="CRIB" evidence="2">
    <location>
        <begin position="125"/>
        <end position="138"/>
    </location>
</feature>
<dbReference type="SMART" id="SM00285">
    <property type="entry name" value="PBD"/>
    <property type="match status" value="1"/>
</dbReference>
<dbReference type="PROSITE" id="PS50108">
    <property type="entry name" value="CRIB"/>
    <property type="match status" value="1"/>
</dbReference>
<dbReference type="Proteomes" id="UP000193498">
    <property type="component" value="Unassembled WGS sequence"/>
</dbReference>
<dbReference type="Gene3D" id="2.30.29.30">
    <property type="entry name" value="Pleckstrin-homology domain (PH domain)/Phosphotyrosine-binding domain (PTB)"/>
    <property type="match status" value="1"/>
</dbReference>
<organism evidence="3 4">
    <name type="scientific">Basidiobolus meristosporus CBS 931.73</name>
    <dbReference type="NCBI Taxonomy" id="1314790"/>
    <lineage>
        <taxon>Eukaryota</taxon>
        <taxon>Fungi</taxon>
        <taxon>Fungi incertae sedis</taxon>
        <taxon>Zoopagomycota</taxon>
        <taxon>Entomophthoromycotina</taxon>
        <taxon>Basidiobolomycetes</taxon>
        <taxon>Basidiobolales</taxon>
        <taxon>Basidiobolaceae</taxon>
        <taxon>Basidiobolus</taxon>
    </lineage>
</organism>
<dbReference type="PROSITE" id="PS50003">
    <property type="entry name" value="PH_DOMAIN"/>
    <property type="match status" value="1"/>
</dbReference>
<dbReference type="InterPro" id="IPR011993">
    <property type="entry name" value="PH-like_dom_sf"/>
</dbReference>
<dbReference type="CDD" id="cd00132">
    <property type="entry name" value="CRIB"/>
    <property type="match status" value="1"/>
</dbReference>
<feature type="domain" description="PH" evidence="1">
    <location>
        <begin position="26"/>
        <end position="121"/>
    </location>
</feature>
<protein>
    <recommendedName>
        <fullName evidence="5">CRIB domain-containing protein</fullName>
    </recommendedName>
</protein>
<dbReference type="InterPro" id="IPR000095">
    <property type="entry name" value="CRIB_dom"/>
</dbReference>
<accession>A0A1Y1X7G7</accession>
<comment type="caution">
    <text evidence="3">The sequence shown here is derived from an EMBL/GenBank/DDBJ whole genome shotgun (WGS) entry which is preliminary data.</text>
</comment>
<reference evidence="3 4" key="1">
    <citation type="submission" date="2016-07" db="EMBL/GenBank/DDBJ databases">
        <title>Pervasive Adenine N6-methylation of Active Genes in Fungi.</title>
        <authorList>
            <consortium name="DOE Joint Genome Institute"/>
            <person name="Mondo S.J."/>
            <person name="Dannebaum R.O."/>
            <person name="Kuo R.C."/>
            <person name="Labutti K."/>
            <person name="Haridas S."/>
            <person name="Kuo A."/>
            <person name="Salamov A."/>
            <person name="Ahrendt S.R."/>
            <person name="Lipzen A."/>
            <person name="Sullivan W."/>
            <person name="Andreopoulos W.B."/>
            <person name="Clum A."/>
            <person name="Lindquist E."/>
            <person name="Daum C."/>
            <person name="Ramamoorthy G.K."/>
            <person name="Gryganskyi A."/>
            <person name="Culley D."/>
            <person name="Magnuson J.K."/>
            <person name="James T.Y."/>
            <person name="O'Malley M.A."/>
            <person name="Stajich J.E."/>
            <person name="Spatafora J.W."/>
            <person name="Visel A."/>
            <person name="Grigoriev I.V."/>
        </authorList>
    </citation>
    <scope>NUCLEOTIDE SEQUENCE [LARGE SCALE GENOMIC DNA]</scope>
    <source>
        <strain evidence="3 4">CBS 931.73</strain>
    </source>
</reference>
<name>A0A1Y1X7G7_9FUNG</name>
<dbReference type="EMBL" id="MCFE01000694">
    <property type="protein sequence ID" value="ORX81707.1"/>
    <property type="molecule type" value="Genomic_DNA"/>
</dbReference>
<dbReference type="Gene3D" id="3.90.810.10">
    <property type="entry name" value="CRIB domain"/>
    <property type="match status" value="1"/>
</dbReference>
<evidence type="ECO:0000259" key="2">
    <source>
        <dbReference type="PROSITE" id="PS50108"/>
    </source>
</evidence>
<dbReference type="Pfam" id="PF00169">
    <property type="entry name" value="PH"/>
    <property type="match status" value="1"/>
</dbReference>
<sequence>MNRHPSTTSSTATTPPHFPASAMTMEAIKRDYLSVRGVGMGSWLWSKRLVMLKNTCITIHKPQNEAKVLETLFFEEIRDLERCGSRAYCIKVVTGLKTLFVSFKSDGEMWSWMDAIYKRSPMKGVSNPTNFNHTAHISFDNSTGMMMTLDPDLAVPKLSKDVLLENPELLQDLLTLHQGKNIPNRYSTLFQTTNSLLRTGFLLGNPFGLPEIPRLSAFDDLEPFFVPQASY</sequence>
<dbReference type="InterPro" id="IPR001849">
    <property type="entry name" value="PH_domain"/>
</dbReference>
<dbReference type="SUPFAM" id="SSF50729">
    <property type="entry name" value="PH domain-like"/>
    <property type="match status" value="1"/>
</dbReference>
<evidence type="ECO:0008006" key="5">
    <source>
        <dbReference type="Google" id="ProtNLM"/>
    </source>
</evidence>
<dbReference type="InterPro" id="IPR036936">
    <property type="entry name" value="CRIB_dom_sf"/>
</dbReference>
<evidence type="ECO:0000313" key="3">
    <source>
        <dbReference type="EMBL" id="ORX81707.1"/>
    </source>
</evidence>
<gene>
    <name evidence="3" type="ORF">K493DRAFT_307990</name>
</gene>
<dbReference type="OrthoDB" id="248923at2759"/>
<dbReference type="Pfam" id="PF00786">
    <property type="entry name" value="PBD"/>
    <property type="match status" value="1"/>
</dbReference>
<evidence type="ECO:0000313" key="4">
    <source>
        <dbReference type="Proteomes" id="UP000193498"/>
    </source>
</evidence>
<dbReference type="SMART" id="SM00233">
    <property type="entry name" value="PH"/>
    <property type="match status" value="1"/>
</dbReference>
<evidence type="ECO:0000259" key="1">
    <source>
        <dbReference type="PROSITE" id="PS50003"/>
    </source>
</evidence>
<dbReference type="AlphaFoldDB" id="A0A1Y1X7G7"/>
<keyword evidence="4" id="KW-1185">Reference proteome</keyword>
<proteinExistence type="predicted"/>
<dbReference type="InParanoid" id="A0A1Y1X7G7"/>